<feature type="transmembrane region" description="Helical" evidence="1">
    <location>
        <begin position="213"/>
        <end position="238"/>
    </location>
</feature>
<feature type="transmembrane region" description="Helical" evidence="1">
    <location>
        <begin position="51"/>
        <end position="68"/>
    </location>
</feature>
<feature type="transmembrane region" description="Helical" evidence="1">
    <location>
        <begin position="278"/>
        <end position="302"/>
    </location>
</feature>
<keyword evidence="1" id="KW-1133">Transmembrane helix</keyword>
<dbReference type="EMBL" id="WBMO01000005">
    <property type="protein sequence ID" value="MDV2478270.1"/>
    <property type="molecule type" value="Genomic_DNA"/>
</dbReference>
<proteinExistence type="predicted"/>
<feature type="transmembrane region" description="Helical" evidence="1">
    <location>
        <begin position="80"/>
        <end position="101"/>
    </location>
</feature>
<evidence type="ECO:0000313" key="3">
    <source>
        <dbReference type="Proteomes" id="UP001275440"/>
    </source>
</evidence>
<feature type="transmembrane region" description="Helical" evidence="1">
    <location>
        <begin position="308"/>
        <end position="327"/>
    </location>
</feature>
<dbReference type="RefSeq" id="WP_139281960.1">
    <property type="nucleotide sequence ID" value="NZ_JAHWLX010000059.1"/>
</dbReference>
<evidence type="ECO:0000256" key="1">
    <source>
        <dbReference type="SAM" id="Phobius"/>
    </source>
</evidence>
<organism evidence="2 3">
    <name type="scientific">Rhodococcus zopfii</name>
    <dbReference type="NCBI Taxonomy" id="43772"/>
    <lineage>
        <taxon>Bacteria</taxon>
        <taxon>Bacillati</taxon>
        <taxon>Actinomycetota</taxon>
        <taxon>Actinomycetes</taxon>
        <taxon>Mycobacteriales</taxon>
        <taxon>Nocardiaceae</taxon>
        <taxon>Rhodococcus</taxon>
    </lineage>
</organism>
<accession>A0ABU3WWA8</accession>
<feature type="transmembrane region" description="Helical" evidence="1">
    <location>
        <begin position="140"/>
        <end position="163"/>
    </location>
</feature>
<feature type="transmembrane region" description="Helical" evidence="1">
    <location>
        <begin position="244"/>
        <end position="266"/>
    </location>
</feature>
<feature type="transmembrane region" description="Helical" evidence="1">
    <location>
        <begin position="20"/>
        <end position="39"/>
    </location>
</feature>
<protein>
    <submittedName>
        <fullName evidence="2">Uncharacterized protein</fullName>
    </submittedName>
</protein>
<keyword evidence="1" id="KW-0812">Transmembrane</keyword>
<dbReference type="Proteomes" id="UP001275440">
    <property type="component" value="Unassembled WGS sequence"/>
</dbReference>
<sequence>MLTRSAPRWRKPADVPLEIVILWVAALGAAITGVLLVPISQGVLSYYEDGLYGLVLFVFALQAVLLGVTPFGDVRRSPTLIAAGTVIAAAGIVNCFVPDLLGEAPRLLLVVCFGLGGATQLLCLFLGGRFRLWWRGSRELRRLALACVVVYSLAVLVALILLLRQAVAVAAVAVAAVAVTVLTYGVALFVLAGQLWAVDRAFPQQAQARAGDAGGLVTDHTLMLLTGIFLVLLGVLLVPVNLGVLPFSGSAQLGLLMVIFAVEMLASGSTPVGVFPRTWLMIVVGLVFAALGIVSTVIPYVLVPTLTVLIGLLNIVGGVLTLVRNVAPLFTKRDEESPTAPRPPVLIRLFMAQLAMGLLSIAFGAAMLLPGLIPGLVLGLVLAANGGVLLYMLHLLLVVDRQRDASAAPA</sequence>
<reference evidence="2 3" key="1">
    <citation type="submission" date="2019-10" db="EMBL/GenBank/DDBJ databases">
        <title>Draft Genome Assembly of Rhodococcus zopfii DSM44189.</title>
        <authorList>
            <person name="Sutton J.M."/>
            <person name="Akob D.M."/>
            <person name="Bushman T.J."/>
        </authorList>
    </citation>
    <scope>NUCLEOTIDE SEQUENCE [LARGE SCALE GENOMIC DNA]</scope>
    <source>
        <strain evidence="2 3">DSM 44189</strain>
    </source>
</reference>
<comment type="caution">
    <text evidence="2">The sequence shown here is derived from an EMBL/GenBank/DDBJ whole genome shotgun (WGS) entry which is preliminary data.</text>
</comment>
<keyword evidence="1" id="KW-0472">Membrane</keyword>
<name>A0ABU3WWA8_9NOCA</name>
<keyword evidence="3" id="KW-1185">Reference proteome</keyword>
<feature type="transmembrane region" description="Helical" evidence="1">
    <location>
        <begin position="169"/>
        <end position="192"/>
    </location>
</feature>
<feature type="transmembrane region" description="Helical" evidence="1">
    <location>
        <begin position="347"/>
        <end position="369"/>
    </location>
</feature>
<gene>
    <name evidence="2" type="ORF">F8M49_27865</name>
</gene>
<feature type="transmembrane region" description="Helical" evidence="1">
    <location>
        <begin position="107"/>
        <end position="128"/>
    </location>
</feature>
<feature type="transmembrane region" description="Helical" evidence="1">
    <location>
        <begin position="375"/>
        <end position="399"/>
    </location>
</feature>
<evidence type="ECO:0000313" key="2">
    <source>
        <dbReference type="EMBL" id="MDV2478270.1"/>
    </source>
</evidence>